<dbReference type="InterPro" id="IPR009057">
    <property type="entry name" value="Homeodomain-like_sf"/>
</dbReference>
<evidence type="ECO:0000256" key="2">
    <source>
        <dbReference type="ARBA" id="ARBA00023015"/>
    </source>
</evidence>
<dbReference type="OrthoDB" id="9804543at2"/>
<keyword evidence="5" id="KW-0804">Transcription</keyword>
<feature type="domain" description="HTH araC/xylS-type" evidence="6">
    <location>
        <begin position="180"/>
        <end position="280"/>
    </location>
</feature>
<dbReference type="InterPro" id="IPR020449">
    <property type="entry name" value="Tscrpt_reg_AraC-type_HTH"/>
</dbReference>
<evidence type="ECO:0000256" key="3">
    <source>
        <dbReference type="ARBA" id="ARBA00023125"/>
    </source>
</evidence>
<comment type="caution">
    <text evidence="7">The sequence shown here is derived from an EMBL/GenBank/DDBJ whole genome shotgun (WGS) entry which is preliminary data.</text>
</comment>
<evidence type="ECO:0000259" key="6">
    <source>
        <dbReference type="PROSITE" id="PS01124"/>
    </source>
</evidence>
<dbReference type="PANTHER" id="PTHR11019:SF159">
    <property type="entry name" value="TRANSCRIPTIONAL REGULATOR-RELATED"/>
    <property type="match status" value="1"/>
</dbReference>
<dbReference type="PANTHER" id="PTHR11019">
    <property type="entry name" value="HTH-TYPE TRANSCRIPTIONAL REGULATOR NIMR"/>
    <property type="match status" value="1"/>
</dbReference>
<keyword evidence="1" id="KW-0678">Repressor</keyword>
<evidence type="ECO:0000313" key="8">
    <source>
        <dbReference type="Proteomes" id="UP000286997"/>
    </source>
</evidence>
<evidence type="ECO:0000256" key="5">
    <source>
        <dbReference type="ARBA" id="ARBA00023163"/>
    </source>
</evidence>
<dbReference type="GO" id="GO:0043565">
    <property type="term" value="F:sequence-specific DNA binding"/>
    <property type="evidence" value="ECO:0007669"/>
    <property type="project" value="InterPro"/>
</dbReference>
<dbReference type="SUPFAM" id="SSF51182">
    <property type="entry name" value="RmlC-like cupins"/>
    <property type="match status" value="1"/>
</dbReference>
<dbReference type="InterPro" id="IPR003313">
    <property type="entry name" value="AraC-bd"/>
</dbReference>
<evidence type="ECO:0000313" key="7">
    <source>
        <dbReference type="EMBL" id="RVU18375.1"/>
    </source>
</evidence>
<dbReference type="Gene3D" id="1.10.10.60">
    <property type="entry name" value="Homeodomain-like"/>
    <property type="match status" value="1"/>
</dbReference>
<keyword evidence="3" id="KW-0238">DNA-binding</keyword>
<name>A0A3S3U905_9HYPH</name>
<dbReference type="InterPro" id="IPR018060">
    <property type="entry name" value="HTH_AraC"/>
</dbReference>
<dbReference type="RefSeq" id="WP_093570954.1">
    <property type="nucleotide sequence ID" value="NZ_SACP01000009.1"/>
</dbReference>
<dbReference type="SMART" id="SM00342">
    <property type="entry name" value="HTH_ARAC"/>
    <property type="match status" value="1"/>
</dbReference>
<organism evidence="7 8">
    <name type="scientific">Methylobacterium oryzihabitans</name>
    <dbReference type="NCBI Taxonomy" id="2499852"/>
    <lineage>
        <taxon>Bacteria</taxon>
        <taxon>Pseudomonadati</taxon>
        <taxon>Pseudomonadota</taxon>
        <taxon>Alphaproteobacteria</taxon>
        <taxon>Hyphomicrobiales</taxon>
        <taxon>Methylobacteriaceae</taxon>
        <taxon>Methylobacterium</taxon>
    </lineage>
</organism>
<dbReference type="Pfam" id="PF12833">
    <property type="entry name" value="HTH_18"/>
    <property type="match status" value="1"/>
</dbReference>
<reference evidence="7 8" key="1">
    <citation type="submission" date="2019-01" db="EMBL/GenBank/DDBJ databases">
        <authorList>
            <person name="Chen W.-M."/>
        </authorList>
    </citation>
    <scope>NUCLEOTIDE SEQUENCE [LARGE SCALE GENOMIC DNA]</scope>
    <source>
        <strain evidence="7 8">TER-1</strain>
    </source>
</reference>
<dbReference type="GO" id="GO:0003700">
    <property type="term" value="F:DNA-binding transcription factor activity"/>
    <property type="evidence" value="ECO:0007669"/>
    <property type="project" value="InterPro"/>
</dbReference>
<gene>
    <name evidence="7" type="ORF">EOE48_10785</name>
</gene>
<keyword evidence="8" id="KW-1185">Reference proteome</keyword>
<dbReference type="Proteomes" id="UP000286997">
    <property type="component" value="Unassembled WGS sequence"/>
</dbReference>
<proteinExistence type="predicted"/>
<protein>
    <submittedName>
        <fullName evidence="7">AraC family transcriptional regulator</fullName>
    </submittedName>
</protein>
<dbReference type="InterPro" id="IPR011051">
    <property type="entry name" value="RmlC_Cupin_sf"/>
</dbReference>
<dbReference type="FunFam" id="1.10.10.60:FF:000132">
    <property type="entry name" value="AraC family transcriptional regulator"/>
    <property type="match status" value="1"/>
</dbReference>
<dbReference type="EMBL" id="SACP01000009">
    <property type="protein sequence ID" value="RVU18375.1"/>
    <property type="molecule type" value="Genomic_DNA"/>
</dbReference>
<sequence length="281" mass="30718">MRKPFPLEAERCETIPQGRRAADPRAARALSASLQAVPRRVGGMGAFYPDTSTSTRHAHARGQFILGVTGVTAMLTDEGCFVVPPDHGLWIPPGVVHQSRSWADVEVQTLYVEADAMPAGHGACRLVRTTPLLRALLAEVLAMPVLYDEHGREGRLVDLLLAEIGRMPASSLHVAVPQDDRLGRICESVLSRAGETRTLDEWALLTGLSRRTITRLFRRETGMSFSAWQQRVRLMEALARLGGGASVTSVALDVGYDSPSAFTAMFKRVLGTCPRTYLDWA</sequence>
<dbReference type="PRINTS" id="PR00032">
    <property type="entry name" value="HTHARAC"/>
</dbReference>
<dbReference type="SUPFAM" id="SSF46689">
    <property type="entry name" value="Homeodomain-like"/>
    <property type="match status" value="1"/>
</dbReference>
<dbReference type="AlphaFoldDB" id="A0A3S3U905"/>
<keyword evidence="4" id="KW-0010">Activator</keyword>
<dbReference type="CDD" id="cd06124">
    <property type="entry name" value="cupin_NimR-like_N"/>
    <property type="match status" value="1"/>
</dbReference>
<evidence type="ECO:0000256" key="1">
    <source>
        <dbReference type="ARBA" id="ARBA00022491"/>
    </source>
</evidence>
<dbReference type="PROSITE" id="PS01124">
    <property type="entry name" value="HTH_ARAC_FAMILY_2"/>
    <property type="match status" value="1"/>
</dbReference>
<dbReference type="Pfam" id="PF02311">
    <property type="entry name" value="AraC_binding"/>
    <property type="match status" value="1"/>
</dbReference>
<evidence type="ECO:0000256" key="4">
    <source>
        <dbReference type="ARBA" id="ARBA00023159"/>
    </source>
</evidence>
<accession>A0A3S3U905</accession>
<keyword evidence="2" id="KW-0805">Transcription regulation</keyword>